<protein>
    <recommendedName>
        <fullName evidence="5">G domain-containing protein</fullName>
    </recommendedName>
</protein>
<dbReference type="Gene3D" id="3.40.50.300">
    <property type="entry name" value="P-loop containing nucleotide triphosphate hydrolases"/>
    <property type="match status" value="1"/>
</dbReference>
<dbReference type="InterPro" id="IPR027417">
    <property type="entry name" value="P-loop_NTPase"/>
</dbReference>
<accession>A0A8X6M9B8</accession>
<evidence type="ECO:0000256" key="1">
    <source>
        <dbReference type="SAM" id="Coils"/>
    </source>
</evidence>
<comment type="caution">
    <text evidence="3">The sequence shown here is derived from an EMBL/GenBank/DDBJ whole genome shotgun (WGS) entry which is preliminary data.</text>
</comment>
<feature type="coiled-coil region" evidence="1">
    <location>
        <begin position="1383"/>
        <end position="1417"/>
    </location>
</feature>
<dbReference type="EMBL" id="BMAW01043310">
    <property type="protein sequence ID" value="GFS38772.1"/>
    <property type="molecule type" value="Genomic_DNA"/>
</dbReference>
<dbReference type="Proteomes" id="UP000887013">
    <property type="component" value="Unassembled WGS sequence"/>
</dbReference>
<keyword evidence="4" id="KW-1185">Reference proteome</keyword>
<evidence type="ECO:0008006" key="5">
    <source>
        <dbReference type="Google" id="ProtNLM"/>
    </source>
</evidence>
<keyword evidence="1" id="KW-0175">Coiled coil</keyword>
<sequence>MDPFYFSRHGTGFSLPFTKDINQHKVSGNKNNSLIKDTLEILEKGEKEIELRDEFKDVTLVLGNTGSGKSTFTQWIAGDDSKLISVEVKEGTGDYTIEDNSRTGNSTAESKTIIPRLVIQNEKRTAYYDCPDFSDTRSTSHDIATAHFIKKVLDCSEKVKMVFVISHPFVRKGVDRQEFMKLLRHATELIKDIDKFRNSITLVVTKVDAKYIKQGRNFVLVADDKVIEAIADFLQEAKQYLEQTKANSNSSEKEQQFYNNAINFINALLVKADDSATKIGIFRRPEEPGPLNEMELLREGKTHVEKILYEKLSFAEKNENDFGYTVSQKSKNDINDLAEEINKKLWSDVSRIAEKIQIFYRSAMEEIKDIVKSFVNNSAAVDVNLLKAESFSFKFTNGHNITTNLVEELKNLANPKDLAGILDRSISNLNIDVSNQDILDITNQGKYISFLQVVSDKKFSTRPWTEIFKSTLTYLSESRRGLQTEIKDAAEKINSRMQSEFVNIANMVQKHSTEKIKSLEIQILPDILTKDKKTLSNTADEIRNIANAKDLIKMFQDNASMFGIDIPEDNTVNIKTLNKYLEFLEIVSDKKLNIFVSAWVSPFNDVISYLDRSEKWYEFLNALYTKFSEYEIQKNRQAYNVANLEDWGKTGKAQGIAITKSSFHVFLNKLKDYNLEQYEKMKDIALTELQIEEVNQILTLTLKHKPKIQCVEPYVFIKGDYITVEEITKEVIQADIDDKCKDLLTVLESGKFKFIHVFALKSIFIDKDVSYPGLKLPITFIAPKWEIIGTKEINLNGCEGKPHSEPNAKAGTYSKRNGENGAPGKPGGSGGVFFGIAEKIVNDRSLTITVNGGSGGTGQRGGNGYEGKNGASPTAPTGYKCKGDYKEIKGFKCEKIRYHFLSKGCYSNGVTMDCIDEICFCIYKLFGKSGERGGDGGEGGRGGKGGYAGNITLLELNNDDTKILKRINEGQVGNNGIGGKGGSGGRNGDDIIIEYNCPSSTHTWKLKERTSNNIEPSGKSGSGGTNDQGIQNPEKAIMLNEHAQIINQYKGFLRENLNDRFKKYSLNAFLKDLDNNRNVKNVYNTLGLVDELQQIEKQFHALNQDMDFIPFYKSLLNRVNEYSEHPIKTESSVQYKKILGYLYTAILSRISNLKDHSESDLIVDIKAYLEIVKGDIETLKNMQKARNKADIIKKYNKNYKSNVDSKIEEARNFIKNQISPEIKNINTDMDNNIDLLVSETVKLQNKAKEEKEELIKKKEKLEKALAVKGLFSFFKIVSQVVSFLGPVGSAIGSVIGTATSVSQSLVLDNQQGAKLPPGVVSNLKTLGEQIKTIRNRKLEDLNKLLEELSRETRDYPEILGDTSDKVKNIKNKLNDIDRKIFDFKEILSLENELKKELKTTEKELKAQRNTMNQKTKRALKVIEKFNQIVQFGSVLRDIFNNHKHDAEEIEVLIGAIDQAEEKFQLLRQYEEEIYYTLTPLLQNMENNLQNVANSLDGKSQVSLDVAKWKVQSTLKDMKLKIQKFTQGFDITDNLARCIEKLEEIMTTLINVYDRVQTYEDQQNLSDYIADISSASASSINISDPKLVKAVNDLEITIRSNLVLNQYKTVINAFQQWVFPFAHRYLTASQLPSHLKLDGNIEDLVSDVVKQIEDIKRKVDLYNVAVKKGDQYILTGDFNSYYFSTKPFFVWKNEQSGNVISKLLSGENVVLKADVNDSERNKDAIKFRNVEFHLKTKNITMQSQLNSVLKGFDVNATHFGNSYYRYADKIYLITSDSQSIYRSYETNNNGEPVRRNGVFIKIKNGDLMLSPYATWEIKLINHTDKISFNDLEFYKSKVDLELSGSGSYVFRNVFSFYKNEYKAIDAYNHSYLYNESESKCFPLNFHCRRSINQAEVKNDNYMTNSAVSGMSSPINQIFNLIKIYVMSNVAICLNSVGRGRILDNGDNENKIHKRPHLTDIEEGRFGNDIVDHFDTSSKEATEKAAVDELETKNQMIQSSPESIPPSEKTNSKDGRISLSSNLFAVPSANFDDFDKSATSFLPNSQDVEHHIPLPQVPDINCSLLLADLISRSVTGNKYKCATEESLLLPTQKLQRKINECTVQNELDLRRNLTKLISEMESNRQKQSSWFKSLKNYVRSTFQFLGLVEKEDIDSYVQDLRHLFNAMN</sequence>
<feature type="region of interest" description="Disordered" evidence="2">
    <location>
        <begin position="799"/>
        <end position="827"/>
    </location>
</feature>
<feature type="region of interest" description="Disordered" evidence="2">
    <location>
        <begin position="1011"/>
        <end position="1031"/>
    </location>
</feature>
<dbReference type="OrthoDB" id="6433723at2759"/>
<evidence type="ECO:0000313" key="3">
    <source>
        <dbReference type="EMBL" id="GFS38772.1"/>
    </source>
</evidence>
<name>A0A8X6M9B8_NEPPI</name>
<gene>
    <name evidence="3" type="primary">AVEN_12449_2</name>
    <name evidence="3" type="ORF">NPIL_616941</name>
</gene>
<feature type="region of interest" description="Disordered" evidence="2">
    <location>
        <begin position="851"/>
        <end position="871"/>
    </location>
</feature>
<dbReference type="SUPFAM" id="SSF52540">
    <property type="entry name" value="P-loop containing nucleoside triphosphate hydrolases"/>
    <property type="match status" value="1"/>
</dbReference>
<reference evidence="3" key="1">
    <citation type="submission" date="2020-08" db="EMBL/GenBank/DDBJ databases">
        <title>Multicomponent nature underlies the extraordinary mechanical properties of spider dragline silk.</title>
        <authorList>
            <person name="Kono N."/>
            <person name="Nakamura H."/>
            <person name="Mori M."/>
            <person name="Yoshida Y."/>
            <person name="Ohtoshi R."/>
            <person name="Malay A.D."/>
            <person name="Moran D.A.P."/>
            <person name="Tomita M."/>
            <person name="Numata K."/>
            <person name="Arakawa K."/>
        </authorList>
    </citation>
    <scope>NUCLEOTIDE SEQUENCE</scope>
</reference>
<organism evidence="3 4">
    <name type="scientific">Nephila pilipes</name>
    <name type="common">Giant wood spider</name>
    <name type="synonym">Nephila maculata</name>
    <dbReference type="NCBI Taxonomy" id="299642"/>
    <lineage>
        <taxon>Eukaryota</taxon>
        <taxon>Metazoa</taxon>
        <taxon>Ecdysozoa</taxon>
        <taxon>Arthropoda</taxon>
        <taxon>Chelicerata</taxon>
        <taxon>Arachnida</taxon>
        <taxon>Araneae</taxon>
        <taxon>Araneomorphae</taxon>
        <taxon>Entelegynae</taxon>
        <taxon>Araneoidea</taxon>
        <taxon>Nephilidae</taxon>
        <taxon>Nephila</taxon>
    </lineage>
</organism>
<feature type="compositionally biased region" description="Gly residues" evidence="2">
    <location>
        <begin position="852"/>
        <end position="867"/>
    </location>
</feature>
<feature type="region of interest" description="Disordered" evidence="2">
    <location>
        <begin position="1990"/>
        <end position="2013"/>
    </location>
</feature>
<feature type="compositionally biased region" description="Low complexity" evidence="2">
    <location>
        <begin position="1997"/>
        <end position="2006"/>
    </location>
</feature>
<evidence type="ECO:0000313" key="4">
    <source>
        <dbReference type="Proteomes" id="UP000887013"/>
    </source>
</evidence>
<feature type="coiled-coil region" evidence="1">
    <location>
        <begin position="1233"/>
        <end position="1267"/>
    </location>
</feature>
<evidence type="ECO:0000256" key="2">
    <source>
        <dbReference type="SAM" id="MobiDB-lite"/>
    </source>
</evidence>
<proteinExistence type="predicted"/>